<dbReference type="EMBL" id="AGFM01000058">
    <property type="protein sequence ID" value="EHJ59394.1"/>
    <property type="molecule type" value="Genomic_DNA"/>
</dbReference>
<organism evidence="1 2">
    <name type="scientific">Novosphingobium pentaromativorans US6-1</name>
    <dbReference type="NCBI Taxonomy" id="1088721"/>
    <lineage>
        <taxon>Bacteria</taxon>
        <taxon>Pseudomonadati</taxon>
        <taxon>Pseudomonadota</taxon>
        <taxon>Alphaproteobacteria</taxon>
        <taxon>Sphingomonadales</taxon>
        <taxon>Sphingomonadaceae</taxon>
        <taxon>Novosphingobium</taxon>
    </lineage>
</organism>
<sequence length="46" mass="4861">MSLSQARQVLPALTGFPFAGIDPGKGGKHKREAPLALYSRAKAPIL</sequence>
<protein>
    <submittedName>
        <fullName evidence="1">Uncharacterized protein</fullName>
    </submittedName>
</protein>
<comment type="caution">
    <text evidence="1">The sequence shown here is derived from an EMBL/GenBank/DDBJ whole genome shotgun (WGS) entry which is preliminary data.</text>
</comment>
<proteinExistence type="predicted"/>
<name>G6EHA5_9SPHN</name>
<dbReference type="AlphaFoldDB" id="G6EHA5"/>
<evidence type="ECO:0000313" key="2">
    <source>
        <dbReference type="Proteomes" id="UP000004030"/>
    </source>
</evidence>
<keyword evidence="2" id="KW-1185">Reference proteome</keyword>
<evidence type="ECO:0000313" key="1">
    <source>
        <dbReference type="EMBL" id="EHJ59394.1"/>
    </source>
</evidence>
<dbReference type="Proteomes" id="UP000004030">
    <property type="component" value="Unassembled WGS sequence"/>
</dbReference>
<gene>
    <name evidence="1" type="ORF">NSU_3726</name>
</gene>
<accession>G6EHA5</accession>
<reference evidence="1 2" key="1">
    <citation type="journal article" date="2012" name="J. Bacteriol.">
        <title>Genome sequence of benzo(a)pyrene-degrading bacterium Novosphingobium pentaromativorans US6-1.</title>
        <authorList>
            <person name="Luo Y.R."/>
            <person name="Kang S.G."/>
            <person name="Kim S.J."/>
            <person name="Kim M.R."/>
            <person name="Li N."/>
            <person name="Lee J.H."/>
            <person name="Kwon K.K."/>
        </authorList>
    </citation>
    <scope>NUCLEOTIDE SEQUENCE [LARGE SCALE GENOMIC DNA]</scope>
    <source>
        <strain evidence="1 2">US6-1</strain>
    </source>
</reference>